<proteinExistence type="predicted"/>
<dbReference type="EC" id="2.7.13.3" evidence="3"/>
<dbReference type="Pfam" id="PF00672">
    <property type="entry name" value="HAMP"/>
    <property type="match status" value="1"/>
</dbReference>
<dbReference type="GO" id="GO:0005886">
    <property type="term" value="C:plasma membrane"/>
    <property type="evidence" value="ECO:0007669"/>
    <property type="project" value="TreeGrafter"/>
</dbReference>
<keyword evidence="9" id="KW-0902">Two-component regulatory system</keyword>
<dbReference type="AlphaFoldDB" id="E8U383"/>
<evidence type="ECO:0000256" key="1">
    <source>
        <dbReference type="ARBA" id="ARBA00000085"/>
    </source>
</evidence>
<evidence type="ECO:0000256" key="9">
    <source>
        <dbReference type="ARBA" id="ARBA00023012"/>
    </source>
</evidence>
<evidence type="ECO:0000256" key="8">
    <source>
        <dbReference type="ARBA" id="ARBA00022989"/>
    </source>
</evidence>
<dbReference type="CDD" id="cd00082">
    <property type="entry name" value="HisKA"/>
    <property type="match status" value="1"/>
</dbReference>
<dbReference type="Pfam" id="PF00512">
    <property type="entry name" value="HisKA"/>
    <property type="match status" value="1"/>
</dbReference>
<feature type="transmembrane region" description="Helical" evidence="11">
    <location>
        <begin position="152"/>
        <end position="174"/>
    </location>
</feature>
<evidence type="ECO:0000256" key="5">
    <source>
        <dbReference type="ARBA" id="ARBA00022679"/>
    </source>
</evidence>
<keyword evidence="8 11" id="KW-1133">Transmembrane helix</keyword>
<keyword evidence="7 14" id="KW-0418">Kinase</keyword>
<dbReference type="PRINTS" id="PR00344">
    <property type="entry name" value="BCTRLSENSOR"/>
</dbReference>
<dbReference type="PANTHER" id="PTHR45436:SF5">
    <property type="entry name" value="SENSOR HISTIDINE KINASE TRCS"/>
    <property type="match status" value="1"/>
</dbReference>
<dbReference type="InterPro" id="IPR050428">
    <property type="entry name" value="TCS_sensor_his_kinase"/>
</dbReference>
<dbReference type="RefSeq" id="WP_013555533.1">
    <property type="nucleotide sequence ID" value="NC_014958.1"/>
</dbReference>
<feature type="domain" description="Histidine kinase" evidence="12">
    <location>
        <begin position="239"/>
        <end position="450"/>
    </location>
</feature>
<reference evidence="15" key="2">
    <citation type="submission" date="2011-01" db="EMBL/GenBank/DDBJ databases">
        <title>The complete genome of Deinococcus maricopensis DSM 21211.</title>
        <authorList>
            <consortium name="US DOE Joint Genome Institute (JGI-PGF)"/>
            <person name="Lucas S."/>
            <person name="Copeland A."/>
            <person name="Lapidus A."/>
            <person name="Goodwin L."/>
            <person name="Pitluck S."/>
            <person name="Kyrpides N."/>
            <person name="Mavromatis K."/>
            <person name="Pagani I."/>
            <person name="Ivanova N."/>
            <person name="Ovchinnikova G."/>
            <person name="Zeytun A."/>
            <person name="Detter J.C."/>
            <person name="Han C."/>
            <person name="Land M."/>
            <person name="Hauser L."/>
            <person name="Markowitz V."/>
            <person name="Cheng J.-F."/>
            <person name="Hugenholtz P."/>
            <person name="Woyke T."/>
            <person name="Wu D."/>
            <person name="Pukall R."/>
            <person name="Gehrich-Schroeter G."/>
            <person name="Brambilla E."/>
            <person name="Klenk H.-P."/>
            <person name="Eisen J.A."/>
        </authorList>
    </citation>
    <scope>NUCLEOTIDE SEQUENCE [LARGE SCALE GENOMIC DNA]</scope>
    <source>
        <strain evidence="15">DSM 21211 / LMG 22137 / NRRL B-23946 / LB-34</strain>
    </source>
</reference>
<dbReference type="FunFam" id="1.10.287.130:FF:000001">
    <property type="entry name" value="Two-component sensor histidine kinase"/>
    <property type="match status" value="1"/>
</dbReference>
<dbReference type="InterPro" id="IPR003594">
    <property type="entry name" value="HATPase_dom"/>
</dbReference>
<name>E8U383_DEIML</name>
<evidence type="ECO:0000256" key="4">
    <source>
        <dbReference type="ARBA" id="ARBA00022553"/>
    </source>
</evidence>
<evidence type="ECO:0000256" key="2">
    <source>
        <dbReference type="ARBA" id="ARBA00004370"/>
    </source>
</evidence>
<dbReference type="EMBL" id="CP002454">
    <property type="protein sequence ID" value="ADV66028.1"/>
    <property type="molecule type" value="Genomic_DNA"/>
</dbReference>
<dbReference type="SUPFAM" id="SSF47384">
    <property type="entry name" value="Homodimeric domain of signal transducing histidine kinase"/>
    <property type="match status" value="1"/>
</dbReference>
<feature type="domain" description="HAMP" evidence="13">
    <location>
        <begin position="171"/>
        <end position="224"/>
    </location>
</feature>
<dbReference type="KEGG" id="dmr:Deima_0367"/>
<evidence type="ECO:0000256" key="11">
    <source>
        <dbReference type="SAM" id="Phobius"/>
    </source>
</evidence>
<dbReference type="SUPFAM" id="SSF158472">
    <property type="entry name" value="HAMP domain-like"/>
    <property type="match status" value="1"/>
</dbReference>
<evidence type="ECO:0000256" key="3">
    <source>
        <dbReference type="ARBA" id="ARBA00012438"/>
    </source>
</evidence>
<dbReference type="Pfam" id="PF02518">
    <property type="entry name" value="HATPase_c"/>
    <property type="match status" value="1"/>
</dbReference>
<protein>
    <recommendedName>
        <fullName evidence="3">histidine kinase</fullName>
        <ecNumber evidence="3">2.7.13.3</ecNumber>
    </recommendedName>
</protein>
<keyword evidence="6 11" id="KW-0812">Transmembrane</keyword>
<dbReference type="InterPro" id="IPR004358">
    <property type="entry name" value="Sig_transdc_His_kin-like_C"/>
</dbReference>
<dbReference type="GO" id="GO:0000155">
    <property type="term" value="F:phosphorelay sensor kinase activity"/>
    <property type="evidence" value="ECO:0007669"/>
    <property type="project" value="InterPro"/>
</dbReference>
<dbReference type="InterPro" id="IPR003661">
    <property type="entry name" value="HisK_dim/P_dom"/>
</dbReference>
<evidence type="ECO:0000256" key="7">
    <source>
        <dbReference type="ARBA" id="ARBA00022777"/>
    </source>
</evidence>
<dbReference type="CDD" id="cd00075">
    <property type="entry name" value="HATPase"/>
    <property type="match status" value="1"/>
</dbReference>
<evidence type="ECO:0000259" key="13">
    <source>
        <dbReference type="PROSITE" id="PS50885"/>
    </source>
</evidence>
<reference evidence="14 15" key="1">
    <citation type="journal article" date="2011" name="Stand. Genomic Sci.">
        <title>Complete genome sequence of Deinococcus maricopensis type strain (LB-34).</title>
        <authorList>
            <person name="Pukall R."/>
            <person name="Zeytun A."/>
            <person name="Lucas S."/>
            <person name="Lapidus A."/>
            <person name="Hammon N."/>
            <person name="Deshpande S."/>
            <person name="Nolan M."/>
            <person name="Cheng J.F."/>
            <person name="Pitluck S."/>
            <person name="Liolios K."/>
            <person name="Pagani I."/>
            <person name="Mikhailova N."/>
            <person name="Ivanova N."/>
            <person name="Mavromatis K."/>
            <person name="Pati A."/>
            <person name="Tapia R."/>
            <person name="Han C."/>
            <person name="Goodwin L."/>
            <person name="Chen A."/>
            <person name="Palaniappan K."/>
            <person name="Land M."/>
            <person name="Hauser L."/>
            <person name="Chang Y.J."/>
            <person name="Jeffries C.D."/>
            <person name="Brambilla E.M."/>
            <person name="Rohde M."/>
            <person name="Goker M."/>
            <person name="Detter J.C."/>
            <person name="Woyke T."/>
            <person name="Bristow J."/>
            <person name="Eisen J.A."/>
            <person name="Markowitz V."/>
            <person name="Hugenholtz P."/>
            <person name="Kyrpides N.C."/>
            <person name="Klenk H.P."/>
        </authorList>
    </citation>
    <scope>NUCLEOTIDE SEQUENCE [LARGE SCALE GENOMIC DNA]</scope>
    <source>
        <strain evidence="15">DSM 21211 / LMG 22137 / NRRL B-23946 / LB-34</strain>
    </source>
</reference>
<comment type="subcellular location">
    <subcellularLocation>
        <location evidence="2">Membrane</location>
    </subcellularLocation>
</comment>
<feature type="transmembrane region" description="Helical" evidence="11">
    <location>
        <begin position="14"/>
        <end position="35"/>
    </location>
</feature>
<comment type="catalytic activity">
    <reaction evidence="1">
        <text>ATP + protein L-histidine = ADP + protein N-phospho-L-histidine.</text>
        <dbReference type="EC" id="2.7.13.3"/>
    </reaction>
</comment>
<dbReference type="Gene3D" id="1.10.287.130">
    <property type="match status" value="1"/>
</dbReference>
<sequence length="454" mass="49223" precursor="true">MSARLARLPLETRLFVALLVAILIITLPLYSLVLVQARNYTEAQLRTSLTQHLALAARSPGYARHRLADAADATRSWGVLVDRGGQAWFTDGVPHAPPPASALARARQGLPAEYRAGQTLVQLRAVPGGVIGLAGDLESITTFILRLCRINLSIAAALVLVASLTGGVLLRLGLQPLRGITRQARRLSAAHLSERLPVPATHDEVRALAESLNGMLDRLDGSFAALRAEESRTRAFAADASHELRTPLAALNGYLEVLARAPEDTQVRLELLMAARRESERAGRLVEDLLTLTRLDSGEALRPEPLEVRAWLTAFADRVRPVLPQHDLRVSVRGLQQVWAHADALRLEQALWNLLRNAARHAPPGTVIHVHAAQELDAVAFTVEDEGPGFTVEGLQRGFERFYRAHRDAHGAGLGLAIVRSIAEAHGGLARLGNRASGGAFVRFTAAAYPRALR</sequence>
<keyword evidence="5" id="KW-0808">Transferase</keyword>
<dbReference type="Proteomes" id="UP000008635">
    <property type="component" value="Chromosome"/>
</dbReference>
<dbReference type="Gene3D" id="3.30.565.10">
    <property type="entry name" value="Histidine kinase-like ATPase, C-terminal domain"/>
    <property type="match status" value="1"/>
</dbReference>
<evidence type="ECO:0000313" key="15">
    <source>
        <dbReference type="Proteomes" id="UP000008635"/>
    </source>
</evidence>
<keyword evidence="15" id="KW-1185">Reference proteome</keyword>
<organism evidence="14 15">
    <name type="scientific">Deinococcus maricopensis (strain DSM 21211 / LMG 22137 / NRRL B-23946 / LB-34)</name>
    <dbReference type="NCBI Taxonomy" id="709986"/>
    <lineage>
        <taxon>Bacteria</taxon>
        <taxon>Thermotogati</taxon>
        <taxon>Deinococcota</taxon>
        <taxon>Deinococci</taxon>
        <taxon>Deinococcales</taxon>
        <taxon>Deinococcaceae</taxon>
        <taxon>Deinococcus</taxon>
    </lineage>
</organism>
<dbReference type="SMART" id="SM00388">
    <property type="entry name" value="HisKA"/>
    <property type="match status" value="1"/>
</dbReference>
<dbReference type="SMART" id="SM00304">
    <property type="entry name" value="HAMP"/>
    <property type="match status" value="1"/>
</dbReference>
<accession>E8U383</accession>
<dbReference type="SMART" id="SM00387">
    <property type="entry name" value="HATPase_c"/>
    <property type="match status" value="1"/>
</dbReference>
<evidence type="ECO:0000256" key="10">
    <source>
        <dbReference type="ARBA" id="ARBA00023136"/>
    </source>
</evidence>
<evidence type="ECO:0000259" key="12">
    <source>
        <dbReference type="PROSITE" id="PS50109"/>
    </source>
</evidence>
<dbReference type="Gene3D" id="6.10.340.10">
    <property type="match status" value="1"/>
</dbReference>
<dbReference type="SUPFAM" id="SSF55874">
    <property type="entry name" value="ATPase domain of HSP90 chaperone/DNA topoisomerase II/histidine kinase"/>
    <property type="match status" value="1"/>
</dbReference>
<evidence type="ECO:0000313" key="14">
    <source>
        <dbReference type="EMBL" id="ADV66028.1"/>
    </source>
</evidence>
<dbReference type="InterPro" id="IPR036097">
    <property type="entry name" value="HisK_dim/P_sf"/>
</dbReference>
<dbReference type="eggNOG" id="COG5002">
    <property type="taxonomic scope" value="Bacteria"/>
</dbReference>
<dbReference type="InterPro" id="IPR003660">
    <property type="entry name" value="HAMP_dom"/>
</dbReference>
<dbReference type="InterPro" id="IPR005467">
    <property type="entry name" value="His_kinase_dom"/>
</dbReference>
<keyword evidence="4" id="KW-0597">Phosphoprotein</keyword>
<dbReference type="CDD" id="cd06225">
    <property type="entry name" value="HAMP"/>
    <property type="match status" value="1"/>
</dbReference>
<dbReference type="PROSITE" id="PS50885">
    <property type="entry name" value="HAMP"/>
    <property type="match status" value="1"/>
</dbReference>
<keyword evidence="10 11" id="KW-0472">Membrane</keyword>
<evidence type="ECO:0000256" key="6">
    <source>
        <dbReference type="ARBA" id="ARBA00022692"/>
    </source>
</evidence>
<dbReference type="HOGENOM" id="CLU_000445_89_6_0"/>
<gene>
    <name evidence="14" type="ordered locus">Deima_0367</name>
</gene>
<dbReference type="PANTHER" id="PTHR45436">
    <property type="entry name" value="SENSOR HISTIDINE KINASE YKOH"/>
    <property type="match status" value="1"/>
</dbReference>
<dbReference type="STRING" id="709986.Deima_0367"/>
<dbReference type="InterPro" id="IPR036890">
    <property type="entry name" value="HATPase_C_sf"/>
</dbReference>
<dbReference type="PROSITE" id="PS50109">
    <property type="entry name" value="HIS_KIN"/>
    <property type="match status" value="1"/>
</dbReference>